<dbReference type="SUPFAM" id="SSF82199">
    <property type="entry name" value="SET domain"/>
    <property type="match status" value="1"/>
</dbReference>
<organism evidence="5 6">
    <name type="scientific">Candidatus Marsarchaeota G1 archaeon OSP_D</name>
    <dbReference type="NCBI Taxonomy" id="1978155"/>
    <lineage>
        <taxon>Archaea</taxon>
        <taxon>Candidatus Marsarchaeota</taxon>
        <taxon>Candidatus Marsarchaeota group 1</taxon>
    </lineage>
</organism>
<evidence type="ECO:0008006" key="7">
    <source>
        <dbReference type="Google" id="ProtNLM"/>
    </source>
</evidence>
<evidence type="ECO:0000313" key="6">
    <source>
        <dbReference type="Proteomes" id="UP000240880"/>
    </source>
</evidence>
<feature type="domain" description="Post-SET" evidence="4">
    <location>
        <begin position="118"/>
        <end position="134"/>
    </location>
</feature>
<dbReference type="Gene3D" id="2.170.270.10">
    <property type="entry name" value="SET domain"/>
    <property type="match status" value="1"/>
</dbReference>
<sequence>MARYEKFEAFKKLGVSQIANKGLGLVALEDIHAGERVLKLGGRLLKRRPARDPRSMRIGEKLYLTSSGFLDDYLNHSCEPNCAIDFSSLTLFAIKHIKKGEEITVNYCTIEYQIAPSYRFRCACGSKSCVGVVSGFKNLPKNKKEELLRFVAPYIKMRVQL</sequence>
<dbReference type="Pfam" id="PF00856">
    <property type="entry name" value="SET"/>
    <property type="match status" value="1"/>
</dbReference>
<dbReference type="InterPro" id="IPR053201">
    <property type="entry name" value="Flavunoidine_N-MTase"/>
</dbReference>
<dbReference type="CDD" id="cd20071">
    <property type="entry name" value="SET_SMYD"/>
    <property type="match status" value="1"/>
</dbReference>
<dbReference type="GO" id="GO:0016740">
    <property type="term" value="F:transferase activity"/>
    <property type="evidence" value="ECO:0007669"/>
    <property type="project" value="UniProtKB-KW"/>
</dbReference>
<dbReference type="InterPro" id="IPR046341">
    <property type="entry name" value="SET_dom_sf"/>
</dbReference>
<dbReference type="PANTHER" id="PTHR12350">
    <property type="entry name" value="HISTONE-LYSINE N-METHYLTRANSFERASE-RELATED"/>
    <property type="match status" value="1"/>
</dbReference>
<evidence type="ECO:0000256" key="2">
    <source>
        <dbReference type="ARBA" id="ARBA00022691"/>
    </source>
</evidence>
<dbReference type="InterPro" id="IPR001214">
    <property type="entry name" value="SET_dom"/>
</dbReference>
<name>A0A2R6A7L3_9ARCH</name>
<keyword evidence="1" id="KW-0808">Transferase</keyword>
<dbReference type="SMART" id="SM00317">
    <property type="entry name" value="SET"/>
    <property type="match status" value="1"/>
</dbReference>
<evidence type="ECO:0000313" key="5">
    <source>
        <dbReference type="EMBL" id="PSN82337.1"/>
    </source>
</evidence>
<dbReference type="AlphaFoldDB" id="A0A2R6A7L3"/>
<feature type="domain" description="SET" evidence="3">
    <location>
        <begin position="11"/>
        <end position="108"/>
    </location>
</feature>
<reference evidence="5 6" key="1">
    <citation type="submission" date="2017-04" db="EMBL/GenBank/DDBJ databases">
        <title>Novel microbial lineages endemic to geothermal iron-oxide mats fill important gaps in the evolutionary history of Archaea.</title>
        <authorList>
            <person name="Jay Z.J."/>
            <person name="Beam J.P."/>
            <person name="Dlakic M."/>
            <person name="Rusch D.B."/>
            <person name="Kozubal M.A."/>
            <person name="Inskeep W.P."/>
        </authorList>
    </citation>
    <scope>NUCLEOTIDE SEQUENCE [LARGE SCALE GENOMIC DNA]</scope>
    <source>
        <strain evidence="5">OSP_D</strain>
    </source>
</reference>
<evidence type="ECO:0000259" key="3">
    <source>
        <dbReference type="PROSITE" id="PS50280"/>
    </source>
</evidence>
<proteinExistence type="predicted"/>
<evidence type="ECO:0000256" key="1">
    <source>
        <dbReference type="ARBA" id="ARBA00022679"/>
    </source>
</evidence>
<dbReference type="InterPro" id="IPR003616">
    <property type="entry name" value="Post-SET_dom"/>
</dbReference>
<accession>A0A2R6A7L3</accession>
<dbReference type="EMBL" id="NEXC01000081">
    <property type="protein sequence ID" value="PSN82337.1"/>
    <property type="molecule type" value="Genomic_DNA"/>
</dbReference>
<dbReference type="PROSITE" id="PS50868">
    <property type="entry name" value="POST_SET"/>
    <property type="match status" value="1"/>
</dbReference>
<gene>
    <name evidence="5" type="ORF">B9Q01_08340</name>
</gene>
<protein>
    <recommendedName>
        <fullName evidence="7">SET domain-containing protein</fullName>
    </recommendedName>
</protein>
<keyword evidence="2" id="KW-0949">S-adenosyl-L-methionine</keyword>
<comment type="caution">
    <text evidence="5">The sequence shown here is derived from an EMBL/GenBank/DDBJ whole genome shotgun (WGS) entry which is preliminary data.</text>
</comment>
<dbReference type="PROSITE" id="PS50280">
    <property type="entry name" value="SET"/>
    <property type="match status" value="1"/>
</dbReference>
<dbReference type="PANTHER" id="PTHR12350:SF19">
    <property type="entry name" value="SET DOMAIN-CONTAINING PROTEIN"/>
    <property type="match status" value="1"/>
</dbReference>
<dbReference type="Proteomes" id="UP000240880">
    <property type="component" value="Unassembled WGS sequence"/>
</dbReference>
<evidence type="ECO:0000259" key="4">
    <source>
        <dbReference type="PROSITE" id="PS50868"/>
    </source>
</evidence>